<comment type="subunit">
    <text evidence="1">Homodimer.</text>
</comment>
<dbReference type="InterPro" id="IPR004045">
    <property type="entry name" value="Glutathione_S-Trfase_N"/>
</dbReference>
<dbReference type="Gene3D" id="1.20.1050.10">
    <property type="match status" value="1"/>
</dbReference>
<dbReference type="InterPro" id="IPR010987">
    <property type="entry name" value="Glutathione-S-Trfase_C-like"/>
</dbReference>
<dbReference type="Pfam" id="PF14497">
    <property type="entry name" value="GST_C_3"/>
    <property type="match status" value="1"/>
</dbReference>
<gene>
    <name evidence="4" type="ORF">DJ66_0693</name>
</gene>
<protein>
    <submittedName>
        <fullName evidence="4">Glutathione S-transferase family protein</fullName>
    </submittedName>
</protein>
<evidence type="ECO:0000259" key="2">
    <source>
        <dbReference type="PROSITE" id="PS50404"/>
    </source>
</evidence>
<dbReference type="SUPFAM" id="SSF47616">
    <property type="entry name" value="GST C-terminal domain-like"/>
    <property type="match status" value="1"/>
</dbReference>
<dbReference type="PANTHER" id="PTHR43969">
    <property type="entry name" value="GLUTATHIONE S TRANSFERASE D10, ISOFORM A-RELATED"/>
    <property type="match status" value="1"/>
</dbReference>
<evidence type="ECO:0000259" key="3">
    <source>
        <dbReference type="PROSITE" id="PS50405"/>
    </source>
</evidence>
<keyword evidence="5" id="KW-1185">Reference proteome</keyword>
<evidence type="ECO:0000313" key="5">
    <source>
        <dbReference type="Proteomes" id="UP000033731"/>
    </source>
</evidence>
<dbReference type="InterPro" id="IPR036282">
    <property type="entry name" value="Glutathione-S-Trfase_C_sf"/>
</dbReference>
<dbReference type="SFLD" id="SFLDS00019">
    <property type="entry name" value="Glutathione_Transferase_(cytos"/>
    <property type="match status" value="1"/>
</dbReference>
<name>A0A095A1S1_9HYPH</name>
<dbReference type="CDD" id="cd00299">
    <property type="entry name" value="GST_C_family"/>
    <property type="match status" value="1"/>
</dbReference>
<evidence type="ECO:0000313" key="4">
    <source>
        <dbReference type="EMBL" id="KJZ81963.1"/>
    </source>
</evidence>
<keyword evidence="4" id="KW-0808">Transferase</keyword>
<dbReference type="PROSITE" id="PS50405">
    <property type="entry name" value="GST_CTER"/>
    <property type="match status" value="1"/>
</dbReference>
<dbReference type="AlphaFoldDB" id="A0A095A1S1"/>
<comment type="caution">
    <text evidence="4">The sequence shown here is derived from an EMBL/GenBank/DDBJ whole genome shotgun (WGS) entry which is preliminary data.</text>
</comment>
<dbReference type="PATRIC" id="fig|556287.8.peg.683"/>
<dbReference type="SUPFAM" id="SSF52833">
    <property type="entry name" value="Thioredoxin-like"/>
    <property type="match status" value="1"/>
</dbReference>
<reference evidence="4 5" key="1">
    <citation type="journal article" date="2015" name="Phytopathology">
        <title>Genomes of Candidatus Liberibacter solanacearum haplotype A from New Zealand and the USA suggest significant genome plasticity in the species.</title>
        <authorList>
            <person name="Thompson S.M."/>
            <person name="Johnson C.P."/>
            <person name="Lu A.Y."/>
            <person name="Frampton R.A."/>
            <person name="Sullivan K.L."/>
            <person name="Fiers M.W."/>
            <person name="Crowhurst R.N."/>
            <person name="Pitman A.R."/>
            <person name="Scott I."/>
            <person name="Gudmestad N.C."/>
            <person name="Smith G.R."/>
        </authorList>
    </citation>
    <scope>NUCLEOTIDE SEQUENCE [LARGE SCALE GENOMIC DNA]</scope>
    <source>
        <strain evidence="4 5">LsoNZ1</strain>
    </source>
</reference>
<dbReference type="Proteomes" id="UP000033731">
    <property type="component" value="Unassembled WGS sequence"/>
</dbReference>
<dbReference type="PROSITE" id="PS50404">
    <property type="entry name" value="GST_NTER"/>
    <property type="match status" value="1"/>
</dbReference>
<evidence type="ECO:0000256" key="1">
    <source>
        <dbReference type="ARBA" id="ARBA00011738"/>
    </source>
</evidence>
<dbReference type="CDD" id="cd00570">
    <property type="entry name" value="GST_N_family"/>
    <property type="match status" value="1"/>
</dbReference>
<dbReference type="GO" id="GO:0004364">
    <property type="term" value="F:glutathione transferase activity"/>
    <property type="evidence" value="ECO:0007669"/>
    <property type="project" value="TreeGrafter"/>
</dbReference>
<dbReference type="EMBL" id="JMTK01000002">
    <property type="protein sequence ID" value="KJZ81963.1"/>
    <property type="molecule type" value="Genomic_DNA"/>
</dbReference>
<sequence length="230" mass="26975">MSILYHYPMSSSSRFIRLILSEYEFKPDMLEEYPWGKRREFLELNPSGTLPVYVNDHMHALCGFVVISEYLDETYGTLTKKNRLLPDDPLQKAEVRRMVEWFMHQMEGDVTKPLVRERVYKLHMTAEQGGGSPDSKILRVARSNMRQHIKYITWLIKSRAWIAGNHISYADFAASATISILDYLGEIDWNDAPIIKEWYQRIKSRPSFRSLLSERIRGLAPVPHYTNLDF</sequence>
<proteinExistence type="predicted"/>
<feature type="domain" description="GST C-terminal" evidence="3">
    <location>
        <begin position="88"/>
        <end position="222"/>
    </location>
</feature>
<organism evidence="4 5">
    <name type="scientific">Candidatus Liberibacter solanacearum</name>
    <dbReference type="NCBI Taxonomy" id="556287"/>
    <lineage>
        <taxon>Bacteria</taxon>
        <taxon>Pseudomonadati</taxon>
        <taxon>Pseudomonadota</taxon>
        <taxon>Alphaproteobacteria</taxon>
        <taxon>Hyphomicrobiales</taxon>
        <taxon>Rhizobiaceae</taxon>
        <taxon>Liberibacter</taxon>
    </lineage>
</organism>
<accession>A0A095A1S1</accession>
<dbReference type="InterPro" id="IPR040079">
    <property type="entry name" value="Glutathione_S-Trfase"/>
</dbReference>
<dbReference type="Gene3D" id="3.40.30.10">
    <property type="entry name" value="Glutaredoxin"/>
    <property type="match status" value="1"/>
</dbReference>
<dbReference type="GO" id="GO:0006749">
    <property type="term" value="P:glutathione metabolic process"/>
    <property type="evidence" value="ECO:0007669"/>
    <property type="project" value="TreeGrafter"/>
</dbReference>
<dbReference type="RefSeq" id="WP_034441109.1">
    <property type="nucleotide sequence ID" value="NZ_JMTK01000002.1"/>
</dbReference>
<dbReference type="Pfam" id="PF13417">
    <property type="entry name" value="GST_N_3"/>
    <property type="match status" value="1"/>
</dbReference>
<dbReference type="InterPro" id="IPR004046">
    <property type="entry name" value="GST_C"/>
</dbReference>
<dbReference type="PANTHER" id="PTHR43969:SF9">
    <property type="entry name" value="GLUTATHIONE S TRANSFERASE D10, ISOFORM A-RELATED"/>
    <property type="match status" value="1"/>
</dbReference>
<dbReference type="InterPro" id="IPR036249">
    <property type="entry name" value="Thioredoxin-like_sf"/>
</dbReference>
<feature type="domain" description="GST N-terminal" evidence="2">
    <location>
        <begin position="1"/>
        <end position="79"/>
    </location>
</feature>